<dbReference type="InterPro" id="IPR050275">
    <property type="entry name" value="PGM_Phosphatase"/>
</dbReference>
<evidence type="ECO:0000256" key="1">
    <source>
        <dbReference type="ARBA" id="ARBA00023152"/>
    </source>
</evidence>
<gene>
    <name evidence="5" type="ORF">ET33_10625</name>
</gene>
<reference evidence="5 6" key="1">
    <citation type="submission" date="2014-06" db="EMBL/GenBank/DDBJ databases">
        <title>Draft genome sequence of Paenibacillus sp. MSt1.</title>
        <authorList>
            <person name="Aw Y.K."/>
            <person name="Ong K.S."/>
            <person name="Gan H.M."/>
            <person name="Lee S.M."/>
        </authorList>
    </citation>
    <scope>NUCLEOTIDE SEQUENCE [LARGE SCALE GENOMIC DNA]</scope>
    <source>
        <strain evidence="5 6">MSt1</strain>
    </source>
</reference>
<feature type="active site" description="Proton donor/acceptor" evidence="3">
    <location>
        <position position="84"/>
    </location>
</feature>
<organism evidence="5 6">
    <name type="scientific">Paenibacillus tyrfis</name>
    <dbReference type="NCBI Taxonomy" id="1501230"/>
    <lineage>
        <taxon>Bacteria</taxon>
        <taxon>Bacillati</taxon>
        <taxon>Bacillota</taxon>
        <taxon>Bacilli</taxon>
        <taxon>Bacillales</taxon>
        <taxon>Paenibacillaceae</taxon>
        <taxon>Paenibacillus</taxon>
    </lineage>
</organism>
<dbReference type="RefSeq" id="WP_036686373.1">
    <property type="nucleotide sequence ID" value="NZ_JNVM01000017.1"/>
</dbReference>
<dbReference type="AlphaFoldDB" id="A0A081P0C5"/>
<keyword evidence="6" id="KW-1185">Reference proteome</keyword>
<keyword evidence="1" id="KW-0324">Glycolysis</keyword>
<dbReference type="GO" id="GO:0005737">
    <property type="term" value="C:cytoplasm"/>
    <property type="evidence" value="ECO:0007669"/>
    <property type="project" value="TreeGrafter"/>
</dbReference>
<evidence type="ECO:0000256" key="4">
    <source>
        <dbReference type="PIRSR" id="PIRSR613078-2"/>
    </source>
</evidence>
<sequence length="213" mass="24575">MNKTTVYLVRHGQTEWNVEHRFQGHQDSPLTELGLKQARWLGEALLEQPLDWIYSSSSPRAVKTAELIRGSRPIAMTECDEMKEINLGEWEGQIAAEIAERCPEAYEHFWRQPDRFRVAQAETFAEVEHRALGKLRRILRDHAGQTVLVVTHTVIVKLLMAAFEQRPIEQLWELPYIHPACLCKIEFTEDGKLDIKLHGDISHYQEAIQPAEG</sequence>
<dbReference type="GO" id="GO:0016791">
    <property type="term" value="F:phosphatase activity"/>
    <property type="evidence" value="ECO:0007669"/>
    <property type="project" value="TreeGrafter"/>
</dbReference>
<evidence type="ECO:0000313" key="6">
    <source>
        <dbReference type="Proteomes" id="UP000028123"/>
    </source>
</evidence>
<dbReference type="OrthoDB" id="9782128at2"/>
<dbReference type="Pfam" id="PF00300">
    <property type="entry name" value="His_Phos_1"/>
    <property type="match status" value="1"/>
</dbReference>
<evidence type="ECO:0000256" key="2">
    <source>
        <dbReference type="ARBA" id="ARBA00023235"/>
    </source>
</evidence>
<proteinExistence type="predicted"/>
<dbReference type="InterPro" id="IPR029033">
    <property type="entry name" value="His_PPase_superfam"/>
</dbReference>
<dbReference type="PIRSF" id="PIRSF000709">
    <property type="entry name" value="6PFK_2-Ptase"/>
    <property type="match status" value="1"/>
</dbReference>
<dbReference type="eggNOG" id="COG0406">
    <property type="taxonomic scope" value="Bacteria"/>
</dbReference>
<dbReference type="InterPro" id="IPR013078">
    <property type="entry name" value="His_Pase_superF_clade-1"/>
</dbReference>
<accession>A0A081P0C5</accession>
<feature type="binding site" evidence="4">
    <location>
        <begin position="10"/>
        <end position="17"/>
    </location>
    <ligand>
        <name>substrate</name>
    </ligand>
</feature>
<protein>
    <submittedName>
        <fullName evidence="5">Phosphoglycerate mutase</fullName>
    </submittedName>
</protein>
<dbReference type="InterPro" id="IPR001345">
    <property type="entry name" value="PG/BPGM_mutase_AS"/>
</dbReference>
<name>A0A081P0C5_9BACL</name>
<dbReference type="PROSITE" id="PS00175">
    <property type="entry name" value="PG_MUTASE"/>
    <property type="match status" value="1"/>
</dbReference>
<dbReference type="Proteomes" id="UP000028123">
    <property type="component" value="Unassembled WGS sequence"/>
</dbReference>
<dbReference type="PANTHER" id="PTHR48100">
    <property type="entry name" value="BROAD-SPECIFICITY PHOSPHATASE YOR283W-RELATED"/>
    <property type="match status" value="1"/>
</dbReference>
<dbReference type="EMBL" id="JNVM01000017">
    <property type="protein sequence ID" value="KEQ24148.1"/>
    <property type="molecule type" value="Genomic_DNA"/>
</dbReference>
<dbReference type="Gene3D" id="3.40.50.1240">
    <property type="entry name" value="Phosphoglycerate mutase-like"/>
    <property type="match status" value="1"/>
</dbReference>
<dbReference type="CDD" id="cd07067">
    <property type="entry name" value="HP_PGM_like"/>
    <property type="match status" value="1"/>
</dbReference>
<dbReference type="PANTHER" id="PTHR48100:SF1">
    <property type="entry name" value="HISTIDINE PHOSPHATASE FAMILY PROTEIN-RELATED"/>
    <property type="match status" value="1"/>
</dbReference>
<feature type="active site" description="Tele-phosphohistidine intermediate" evidence="3">
    <location>
        <position position="11"/>
    </location>
</feature>
<dbReference type="SUPFAM" id="SSF53254">
    <property type="entry name" value="Phosphoglycerate mutase-like"/>
    <property type="match status" value="1"/>
</dbReference>
<keyword evidence="2" id="KW-0413">Isomerase</keyword>
<feature type="binding site" evidence="4">
    <location>
        <position position="60"/>
    </location>
    <ligand>
        <name>substrate</name>
    </ligand>
</feature>
<evidence type="ECO:0000256" key="3">
    <source>
        <dbReference type="PIRSR" id="PIRSR613078-1"/>
    </source>
</evidence>
<evidence type="ECO:0000313" key="5">
    <source>
        <dbReference type="EMBL" id="KEQ24148.1"/>
    </source>
</evidence>
<comment type="caution">
    <text evidence="5">The sequence shown here is derived from an EMBL/GenBank/DDBJ whole genome shotgun (WGS) entry which is preliminary data.</text>
</comment>
<dbReference type="SMART" id="SM00855">
    <property type="entry name" value="PGAM"/>
    <property type="match status" value="1"/>
</dbReference>